<protein>
    <submittedName>
        <fullName evidence="1">Cupredoxins domain-containing protein</fullName>
    </submittedName>
</protein>
<sequence>MNSKFLLILLILQKFNAQATNHIVGDSLWTIPISNNFYSIWSNNKTFSIGDNLVFKFETGFYNVLQVSRREYEDCKAENYFQAYFVGPANVSLAEEGMYYFITDFANYCFLGLK</sequence>
<dbReference type="Proteomes" id="UP000827976">
    <property type="component" value="Chromosome 15"/>
</dbReference>
<organism evidence="1 2">
    <name type="scientific">Dioscorea alata</name>
    <name type="common">Purple yam</name>
    <dbReference type="NCBI Taxonomy" id="55571"/>
    <lineage>
        <taxon>Eukaryota</taxon>
        <taxon>Viridiplantae</taxon>
        <taxon>Streptophyta</taxon>
        <taxon>Embryophyta</taxon>
        <taxon>Tracheophyta</taxon>
        <taxon>Spermatophyta</taxon>
        <taxon>Magnoliopsida</taxon>
        <taxon>Liliopsida</taxon>
        <taxon>Dioscoreales</taxon>
        <taxon>Dioscoreaceae</taxon>
        <taxon>Dioscorea</taxon>
    </lineage>
</organism>
<evidence type="ECO:0000313" key="2">
    <source>
        <dbReference type="Proteomes" id="UP000827976"/>
    </source>
</evidence>
<accession>A0ACB7UMC7</accession>
<gene>
    <name evidence="1" type="ORF">IHE45_15G079200</name>
</gene>
<keyword evidence="2" id="KW-1185">Reference proteome</keyword>
<evidence type="ECO:0000313" key="1">
    <source>
        <dbReference type="EMBL" id="KAH7661667.1"/>
    </source>
</evidence>
<proteinExistence type="predicted"/>
<comment type="caution">
    <text evidence="1">The sequence shown here is derived from an EMBL/GenBank/DDBJ whole genome shotgun (WGS) entry which is preliminary data.</text>
</comment>
<name>A0ACB7UMC7_DIOAL</name>
<feature type="non-terminal residue" evidence="1">
    <location>
        <position position="114"/>
    </location>
</feature>
<dbReference type="EMBL" id="CM037025">
    <property type="protein sequence ID" value="KAH7661667.1"/>
    <property type="molecule type" value="Genomic_DNA"/>
</dbReference>
<reference evidence="2" key="1">
    <citation type="journal article" date="2022" name="Nat. Commun.">
        <title>Chromosome evolution and the genetic basis of agronomically important traits in greater yam.</title>
        <authorList>
            <person name="Bredeson J.V."/>
            <person name="Lyons J.B."/>
            <person name="Oniyinde I.O."/>
            <person name="Okereke N.R."/>
            <person name="Kolade O."/>
            <person name="Nnabue I."/>
            <person name="Nwadili C.O."/>
            <person name="Hribova E."/>
            <person name="Parker M."/>
            <person name="Nwogha J."/>
            <person name="Shu S."/>
            <person name="Carlson J."/>
            <person name="Kariba R."/>
            <person name="Muthemba S."/>
            <person name="Knop K."/>
            <person name="Barton G.J."/>
            <person name="Sherwood A.V."/>
            <person name="Lopez-Montes A."/>
            <person name="Asiedu R."/>
            <person name="Jamnadass R."/>
            <person name="Muchugi A."/>
            <person name="Goodstein D."/>
            <person name="Egesi C.N."/>
            <person name="Featherston J."/>
            <person name="Asfaw A."/>
            <person name="Simpson G.G."/>
            <person name="Dolezel J."/>
            <person name="Hendre P.S."/>
            <person name="Van Deynze A."/>
            <person name="Kumar P.L."/>
            <person name="Obidiegwu J.E."/>
            <person name="Bhattacharjee R."/>
            <person name="Rokhsar D.S."/>
        </authorList>
    </citation>
    <scope>NUCLEOTIDE SEQUENCE [LARGE SCALE GENOMIC DNA]</scope>
    <source>
        <strain evidence="2">cv. TDa95/00328</strain>
    </source>
</reference>